<dbReference type="PROSITE" id="PS51257">
    <property type="entry name" value="PROKAR_LIPOPROTEIN"/>
    <property type="match status" value="1"/>
</dbReference>
<proteinExistence type="predicted"/>
<protein>
    <submittedName>
        <fullName evidence="1">Uncharacterized protein</fullName>
    </submittedName>
</protein>
<gene>
    <name evidence="1" type="ORF">DI598_12460</name>
</gene>
<dbReference type="InterPro" id="IPR024453">
    <property type="entry name" value="Peptidase_C92"/>
</dbReference>
<reference evidence="1 2" key="1">
    <citation type="submission" date="2017-11" db="EMBL/GenBank/DDBJ databases">
        <title>Infants hospitalized years apart are colonized by the same room-sourced microbial strains.</title>
        <authorList>
            <person name="Brooks B."/>
            <person name="Olm M.R."/>
            <person name="Firek B.A."/>
            <person name="Baker R."/>
            <person name="Thomas B.C."/>
            <person name="Morowitz M.J."/>
            <person name="Banfield J.F."/>
        </authorList>
    </citation>
    <scope>NUCLEOTIDE SEQUENCE [LARGE SCALE GENOMIC DNA]</scope>
    <source>
        <strain evidence="1">S2_009_000_R2_76</strain>
    </source>
</reference>
<accession>A0A2W5EQ16</accession>
<dbReference type="InterPro" id="IPR038765">
    <property type="entry name" value="Papain-like_cys_pep_sf"/>
</dbReference>
<comment type="caution">
    <text evidence="1">The sequence shown here is derived from an EMBL/GenBank/DDBJ whole genome shotgun (WGS) entry which is preliminary data.</text>
</comment>
<dbReference type="Gene3D" id="3.90.1720.10">
    <property type="entry name" value="endopeptidase domain like (from Nostoc punctiforme)"/>
    <property type="match status" value="1"/>
</dbReference>
<dbReference type="Proteomes" id="UP000249645">
    <property type="component" value="Unassembled WGS sequence"/>
</dbReference>
<dbReference type="EMBL" id="QFOI01000237">
    <property type="protein sequence ID" value="PZP46151.1"/>
    <property type="molecule type" value="Genomic_DNA"/>
</dbReference>
<sequence>MSFVFRLFFSLVILIVFLGCNSHPNEQFYKRNQQKALLCCDTARQLIQTGDIITRTGMDFTSSSLRKLNTTDKTYSHVGIASIENGVIYIYHAIGGESNPNEKIRRDRLSYFVNGRDNSGFGIFRFNFDRASVFKIQRQAQNFYGQGISFDMSFDLKTDDKMYCTEFVAKTIEKALQRPHYFPLDTLSRKVYIAPDGIFLHRDCGEIKRLRYF</sequence>
<dbReference type="AlphaFoldDB" id="A0A2W5EQ16"/>
<evidence type="ECO:0000313" key="2">
    <source>
        <dbReference type="Proteomes" id="UP000249645"/>
    </source>
</evidence>
<organism evidence="1 2">
    <name type="scientific">Pseudopedobacter saltans</name>
    <dbReference type="NCBI Taxonomy" id="151895"/>
    <lineage>
        <taxon>Bacteria</taxon>
        <taxon>Pseudomonadati</taxon>
        <taxon>Bacteroidota</taxon>
        <taxon>Sphingobacteriia</taxon>
        <taxon>Sphingobacteriales</taxon>
        <taxon>Sphingobacteriaceae</taxon>
        <taxon>Pseudopedobacter</taxon>
    </lineage>
</organism>
<evidence type="ECO:0000313" key="1">
    <source>
        <dbReference type="EMBL" id="PZP46151.1"/>
    </source>
</evidence>
<name>A0A2W5EQ16_9SPHI</name>
<dbReference type="Pfam" id="PF05708">
    <property type="entry name" value="Peptidase_C92"/>
    <property type="match status" value="1"/>
</dbReference>
<dbReference type="SUPFAM" id="SSF54001">
    <property type="entry name" value="Cysteine proteinases"/>
    <property type="match status" value="1"/>
</dbReference>